<dbReference type="EMBL" id="KN836355">
    <property type="protein sequence ID" value="KIK32180.1"/>
    <property type="molecule type" value="Genomic_DNA"/>
</dbReference>
<dbReference type="PROSITE" id="PS00109">
    <property type="entry name" value="PROTEIN_KINASE_TYR"/>
    <property type="match status" value="1"/>
</dbReference>
<evidence type="ECO:0000256" key="1">
    <source>
        <dbReference type="SAM" id="MobiDB-lite"/>
    </source>
</evidence>
<dbReference type="InterPro" id="IPR051681">
    <property type="entry name" value="Ser/Thr_Kinases-Pseudokinases"/>
</dbReference>
<sequence>MRRKRESSQAFPPDVLSSSDMMGFANARHHHRPATQRRRHPYITLRRSPTQEISTLQDIMPRWSTLSQSAINNIEHATQSILHPQIGGLPDDASSAEKEEMRVKPYRYNDPSRRGIKRTPNLSDKLEGNLAYIHTMSVAARTRGIQRDRTSKQFGISPGFGTPAMADSRNPNPVVLDEQPGMSTGRQAFPHQEAAGISQQTGDALISPLVVPNLPQLVPTILIPDLTGLITRCSQDPVCGGTYGNIYKCIYHGPDGDVEVAVKAIRPQFISDQVFRRELGIWKRLRHSHILKFMGTTSDFGPSVALVSPWIPNGTLTSFLKQNKNTLTPLDRMCLLCDIAAGLHYLHTFILIEDGHAEINPVIHGDLTGTNVLVDGDKRAYLADFGLSGTLTHKTGMTYLAKLSCHPGAMRWTAPELLSGEEPASAITTQSDIYSFGNIFLQVLTGNVPWPHLTGDTAILRKVIFERELHPRPDDGCVADQFWNFMIRCWFTVPSDRPSAAEALQFVHYELNLLQSNGGLVTNTSRNDRQQSPCSSCPDSPSLPSARSSAPSPSPSLSYPIASAEHFSGVPSQDRPVDSNLWASVIESLWQDALVPGFLCMDPN</sequence>
<reference evidence="3 4" key="1">
    <citation type="submission" date="2014-04" db="EMBL/GenBank/DDBJ databases">
        <authorList>
            <consortium name="DOE Joint Genome Institute"/>
            <person name="Kuo A."/>
            <person name="Ruytinx J."/>
            <person name="Rineau F."/>
            <person name="Colpaert J."/>
            <person name="Kohler A."/>
            <person name="Nagy L.G."/>
            <person name="Floudas D."/>
            <person name="Copeland A."/>
            <person name="Barry K.W."/>
            <person name="Cichocki N."/>
            <person name="Veneault-Fourrey C."/>
            <person name="LaButti K."/>
            <person name="Lindquist E.A."/>
            <person name="Lipzen A."/>
            <person name="Lundell T."/>
            <person name="Morin E."/>
            <person name="Murat C."/>
            <person name="Sun H."/>
            <person name="Tunlid A."/>
            <person name="Henrissat B."/>
            <person name="Grigoriev I.V."/>
            <person name="Hibbett D.S."/>
            <person name="Martin F."/>
            <person name="Nordberg H.P."/>
            <person name="Cantor M.N."/>
            <person name="Hua S.X."/>
        </authorList>
    </citation>
    <scope>NUCLEOTIDE SEQUENCE [LARGE SCALE GENOMIC DNA]</scope>
    <source>
        <strain evidence="3 4">UH-Slu-Lm8-n1</strain>
    </source>
</reference>
<dbReference type="Gene3D" id="1.10.510.10">
    <property type="entry name" value="Transferase(Phosphotransferase) domain 1"/>
    <property type="match status" value="1"/>
</dbReference>
<dbReference type="OrthoDB" id="2674309at2759"/>
<dbReference type="InterPro" id="IPR001245">
    <property type="entry name" value="Ser-Thr/Tyr_kinase_cat_dom"/>
</dbReference>
<dbReference type="SUPFAM" id="SSF56112">
    <property type="entry name" value="Protein kinase-like (PK-like)"/>
    <property type="match status" value="1"/>
</dbReference>
<dbReference type="PANTHER" id="PTHR44329">
    <property type="entry name" value="SERINE/THREONINE-PROTEIN KINASE TNNI3K-RELATED"/>
    <property type="match status" value="1"/>
</dbReference>
<dbReference type="PANTHER" id="PTHR44329:SF214">
    <property type="entry name" value="PROTEIN KINASE DOMAIN-CONTAINING PROTEIN"/>
    <property type="match status" value="1"/>
</dbReference>
<evidence type="ECO:0000313" key="3">
    <source>
        <dbReference type="EMBL" id="KIK32180.1"/>
    </source>
</evidence>
<dbReference type="InterPro" id="IPR000719">
    <property type="entry name" value="Prot_kinase_dom"/>
</dbReference>
<dbReference type="Pfam" id="PF07714">
    <property type="entry name" value="PK_Tyr_Ser-Thr"/>
    <property type="match status" value="1"/>
</dbReference>
<feature type="compositionally biased region" description="Low complexity" evidence="1">
    <location>
        <begin position="532"/>
        <end position="556"/>
    </location>
</feature>
<accession>A0A0C9Z449</accession>
<proteinExistence type="predicted"/>
<feature type="domain" description="Protein kinase" evidence="2">
    <location>
        <begin position="232"/>
        <end position="511"/>
    </location>
</feature>
<dbReference type="InterPro" id="IPR008266">
    <property type="entry name" value="Tyr_kinase_AS"/>
</dbReference>
<evidence type="ECO:0000313" key="4">
    <source>
        <dbReference type="Proteomes" id="UP000054485"/>
    </source>
</evidence>
<evidence type="ECO:0000259" key="2">
    <source>
        <dbReference type="PROSITE" id="PS50011"/>
    </source>
</evidence>
<dbReference type="PROSITE" id="PS50011">
    <property type="entry name" value="PROTEIN_KINASE_DOM"/>
    <property type="match status" value="1"/>
</dbReference>
<organism evidence="3 4">
    <name type="scientific">Suillus luteus UH-Slu-Lm8-n1</name>
    <dbReference type="NCBI Taxonomy" id="930992"/>
    <lineage>
        <taxon>Eukaryota</taxon>
        <taxon>Fungi</taxon>
        <taxon>Dikarya</taxon>
        <taxon>Basidiomycota</taxon>
        <taxon>Agaricomycotina</taxon>
        <taxon>Agaricomycetes</taxon>
        <taxon>Agaricomycetidae</taxon>
        <taxon>Boletales</taxon>
        <taxon>Suillineae</taxon>
        <taxon>Suillaceae</taxon>
        <taxon>Suillus</taxon>
    </lineage>
</organism>
<dbReference type="Proteomes" id="UP000054485">
    <property type="component" value="Unassembled WGS sequence"/>
</dbReference>
<gene>
    <name evidence="3" type="ORF">CY34DRAFT_814402</name>
</gene>
<feature type="region of interest" description="Disordered" evidence="1">
    <location>
        <begin position="1"/>
        <end position="20"/>
    </location>
</feature>
<feature type="region of interest" description="Disordered" evidence="1">
    <location>
        <begin position="521"/>
        <end position="556"/>
    </location>
</feature>
<dbReference type="STRING" id="930992.A0A0C9Z449"/>
<keyword evidence="4" id="KW-1185">Reference proteome</keyword>
<name>A0A0C9Z449_9AGAM</name>
<dbReference type="InterPro" id="IPR011009">
    <property type="entry name" value="Kinase-like_dom_sf"/>
</dbReference>
<dbReference type="InParanoid" id="A0A0C9Z449"/>
<dbReference type="HOGENOM" id="CLU_452108_0_0_1"/>
<dbReference type="AlphaFoldDB" id="A0A0C9Z449"/>
<reference evidence="4" key="2">
    <citation type="submission" date="2015-01" db="EMBL/GenBank/DDBJ databases">
        <title>Evolutionary Origins and Diversification of the Mycorrhizal Mutualists.</title>
        <authorList>
            <consortium name="DOE Joint Genome Institute"/>
            <consortium name="Mycorrhizal Genomics Consortium"/>
            <person name="Kohler A."/>
            <person name="Kuo A."/>
            <person name="Nagy L.G."/>
            <person name="Floudas D."/>
            <person name="Copeland A."/>
            <person name="Barry K.W."/>
            <person name="Cichocki N."/>
            <person name="Veneault-Fourrey C."/>
            <person name="LaButti K."/>
            <person name="Lindquist E.A."/>
            <person name="Lipzen A."/>
            <person name="Lundell T."/>
            <person name="Morin E."/>
            <person name="Murat C."/>
            <person name="Riley R."/>
            <person name="Ohm R."/>
            <person name="Sun H."/>
            <person name="Tunlid A."/>
            <person name="Henrissat B."/>
            <person name="Grigoriev I.V."/>
            <person name="Hibbett D.S."/>
            <person name="Martin F."/>
        </authorList>
    </citation>
    <scope>NUCLEOTIDE SEQUENCE [LARGE SCALE GENOMIC DNA]</scope>
    <source>
        <strain evidence="4">UH-Slu-Lm8-n1</strain>
    </source>
</reference>
<protein>
    <recommendedName>
        <fullName evidence="2">Protein kinase domain-containing protein</fullName>
    </recommendedName>
</protein>
<feature type="region of interest" description="Disordered" evidence="1">
    <location>
        <begin position="151"/>
        <end position="171"/>
    </location>
</feature>
<dbReference type="GO" id="GO:0004674">
    <property type="term" value="F:protein serine/threonine kinase activity"/>
    <property type="evidence" value="ECO:0007669"/>
    <property type="project" value="TreeGrafter"/>
</dbReference>
<dbReference type="GO" id="GO:0005524">
    <property type="term" value="F:ATP binding"/>
    <property type="evidence" value="ECO:0007669"/>
    <property type="project" value="InterPro"/>
</dbReference>